<sequence>MTTIRNINISIDDFIPTALAIDDEARILFVGSEKGSIYSINLMQTNAPDENNTMDHLLYEN</sequence>
<protein>
    <submittedName>
        <fullName evidence="1">Uncharacterized protein</fullName>
    </submittedName>
</protein>
<organism evidence="1 2">
    <name type="scientific">Rotaria socialis</name>
    <dbReference type="NCBI Taxonomy" id="392032"/>
    <lineage>
        <taxon>Eukaryota</taxon>
        <taxon>Metazoa</taxon>
        <taxon>Spiralia</taxon>
        <taxon>Gnathifera</taxon>
        <taxon>Rotifera</taxon>
        <taxon>Eurotatoria</taxon>
        <taxon>Bdelloidea</taxon>
        <taxon>Philodinida</taxon>
        <taxon>Philodinidae</taxon>
        <taxon>Rotaria</taxon>
    </lineage>
</organism>
<feature type="non-terminal residue" evidence="1">
    <location>
        <position position="1"/>
    </location>
</feature>
<dbReference type="Proteomes" id="UP000663838">
    <property type="component" value="Unassembled WGS sequence"/>
</dbReference>
<evidence type="ECO:0000313" key="2">
    <source>
        <dbReference type="Proteomes" id="UP000663838"/>
    </source>
</evidence>
<comment type="caution">
    <text evidence="1">The sequence shown here is derived from an EMBL/GenBank/DDBJ whole genome shotgun (WGS) entry which is preliminary data.</text>
</comment>
<dbReference type="AlphaFoldDB" id="A0A821Z0Q5"/>
<name>A0A821Z0Q5_9BILA</name>
<reference evidence="1" key="1">
    <citation type="submission" date="2021-02" db="EMBL/GenBank/DDBJ databases">
        <authorList>
            <person name="Nowell W R."/>
        </authorList>
    </citation>
    <scope>NUCLEOTIDE SEQUENCE</scope>
</reference>
<evidence type="ECO:0000313" key="1">
    <source>
        <dbReference type="EMBL" id="CAF4962716.1"/>
    </source>
</evidence>
<dbReference type="EMBL" id="CAJOBS010017793">
    <property type="protein sequence ID" value="CAF4962716.1"/>
    <property type="molecule type" value="Genomic_DNA"/>
</dbReference>
<accession>A0A821Z0Q5</accession>
<proteinExistence type="predicted"/>
<gene>
    <name evidence="1" type="ORF">TOA249_LOCUS34298</name>
</gene>